<evidence type="ECO:0008006" key="3">
    <source>
        <dbReference type="Google" id="ProtNLM"/>
    </source>
</evidence>
<dbReference type="PANTHER" id="PTHR38899">
    <property type="entry name" value="DOMAIN OOKINETE PROTEIN, PUTATIVE-RELATED"/>
    <property type="match status" value="1"/>
</dbReference>
<organism evidence="1 2">
    <name type="scientific">Durusdinium trenchii</name>
    <dbReference type="NCBI Taxonomy" id="1381693"/>
    <lineage>
        <taxon>Eukaryota</taxon>
        <taxon>Sar</taxon>
        <taxon>Alveolata</taxon>
        <taxon>Dinophyceae</taxon>
        <taxon>Suessiales</taxon>
        <taxon>Symbiodiniaceae</taxon>
        <taxon>Durusdinium</taxon>
    </lineage>
</organism>
<comment type="caution">
    <text evidence="1">The sequence shown here is derived from an EMBL/GenBank/DDBJ whole genome shotgun (WGS) entry which is preliminary data.</text>
</comment>
<name>A0ABP0NNM4_9DINO</name>
<gene>
    <name evidence="1" type="ORF">SCF082_LOCUS33468</name>
</gene>
<dbReference type="Proteomes" id="UP001642464">
    <property type="component" value="Unassembled WGS sequence"/>
</dbReference>
<dbReference type="PANTHER" id="PTHR38899:SF1">
    <property type="entry name" value="PROTEIN KINASE"/>
    <property type="match status" value="1"/>
</dbReference>
<accession>A0ABP0NNM4</accession>
<proteinExistence type="predicted"/>
<evidence type="ECO:0000313" key="1">
    <source>
        <dbReference type="EMBL" id="CAK9065366.1"/>
    </source>
</evidence>
<evidence type="ECO:0000313" key="2">
    <source>
        <dbReference type="Proteomes" id="UP001642464"/>
    </source>
</evidence>
<sequence>MENAEPQTSSELSPAKPKCVEVDVVDVVGDKEVDVANKGSEECDNVNAKTPDTKSRSRVPRPYLEIDTEEDELNSPEYFERRISLDVTPLSCKSTGSSAEYHQPNQTIIIFDWDDTICPSTTCMRQHGLSVLGPRPSVELASRLEVLANEARHVIDVAASLADKVVVVTNAEEGWVEMSCRAWLPSLLETVSKCEVASARSQFEPTGVTSPAGWKARCFEEVIEGFYQRYPNQSWKNIISIGDAPHEREALARVVRMAPIFRGKRCRAKSVKFVLRPTIEQLVRELHLLRESLREIVVHDDDLDMHFCTETFADTLS</sequence>
<keyword evidence="2" id="KW-1185">Reference proteome</keyword>
<protein>
    <recommendedName>
        <fullName evidence="3">Protein-tyrosine-phosphatase</fullName>
    </recommendedName>
</protein>
<reference evidence="1 2" key="1">
    <citation type="submission" date="2024-02" db="EMBL/GenBank/DDBJ databases">
        <authorList>
            <person name="Chen Y."/>
            <person name="Shah S."/>
            <person name="Dougan E. K."/>
            <person name="Thang M."/>
            <person name="Chan C."/>
        </authorList>
    </citation>
    <scope>NUCLEOTIDE SEQUENCE [LARGE SCALE GENOMIC DNA]</scope>
</reference>
<dbReference type="EMBL" id="CAXAMM010029802">
    <property type="protein sequence ID" value="CAK9065366.1"/>
    <property type="molecule type" value="Genomic_DNA"/>
</dbReference>